<dbReference type="OrthoDB" id="9803781at2"/>
<dbReference type="RefSeq" id="WP_078483833.1">
    <property type="nucleotide sequence ID" value="NZ_MPRL01000036.1"/>
</dbReference>
<dbReference type="CDD" id="cd16329">
    <property type="entry name" value="LolA_like"/>
    <property type="match status" value="1"/>
</dbReference>
<dbReference type="Gene3D" id="2.50.20.10">
    <property type="entry name" value="Lipoprotein localisation LolA/LolB/LppX"/>
    <property type="match status" value="1"/>
</dbReference>
<evidence type="ECO:0000313" key="3">
    <source>
        <dbReference type="EMBL" id="OOZ39987.1"/>
    </source>
</evidence>
<dbReference type="InterPro" id="IPR033399">
    <property type="entry name" value="TP_0789-like"/>
</dbReference>
<keyword evidence="3" id="KW-0449">Lipoprotein</keyword>
<evidence type="ECO:0000313" key="4">
    <source>
        <dbReference type="Proteomes" id="UP000191110"/>
    </source>
</evidence>
<feature type="signal peptide" evidence="1">
    <location>
        <begin position="1"/>
        <end position="18"/>
    </location>
</feature>
<proteinExistence type="predicted"/>
<feature type="chain" id="PRO_5012730047" evidence="1">
    <location>
        <begin position="19"/>
        <end position="248"/>
    </location>
</feature>
<evidence type="ECO:0000256" key="1">
    <source>
        <dbReference type="SAM" id="SignalP"/>
    </source>
</evidence>
<dbReference type="AlphaFoldDB" id="A0A1T2L4G0"/>
<comment type="caution">
    <text evidence="3">The sequence shown here is derived from an EMBL/GenBank/DDBJ whole genome shotgun (WGS) entry which is preliminary data.</text>
</comment>
<gene>
    <name evidence="3" type="ORF">BOW53_09435</name>
</gene>
<evidence type="ECO:0000259" key="2">
    <source>
        <dbReference type="Pfam" id="PF17131"/>
    </source>
</evidence>
<dbReference type="EMBL" id="MPRL01000036">
    <property type="protein sequence ID" value="OOZ39987.1"/>
    <property type="molecule type" value="Genomic_DNA"/>
</dbReference>
<sequence>MKILITITAFFISFQLQAAAITADEIVRRAIEHWRDLSSYSEFEMTIHRSDWERTMRMQVWTQGLDQSLMRVVEPAKDRGNATLLIDNRMWSFAPKINRVIKIPSSMMNQSWMGSDFSNNDIVRADEIIEQYEHKIVESTEIEGHTVYTIESIPHEDAPVVWGKELLRIRDDNVMLEHTFYDQDNAVVKRMVTSDIREIGGKVIAAVERMQKEAHPDEWTEVRVLDASYGISIPPGTFTLSSLRNPRF</sequence>
<keyword evidence="4" id="KW-1185">Reference proteome</keyword>
<name>A0A1T2L4G0_9GAMM</name>
<keyword evidence="1" id="KW-0732">Signal</keyword>
<feature type="domain" description="Uncharacterized protein TP-0789" evidence="2">
    <location>
        <begin position="65"/>
        <end position="244"/>
    </location>
</feature>
<organism evidence="3 4">
    <name type="scientific">Solemya pervernicosa gill symbiont</name>
    <dbReference type="NCBI Taxonomy" id="642797"/>
    <lineage>
        <taxon>Bacteria</taxon>
        <taxon>Pseudomonadati</taxon>
        <taxon>Pseudomonadota</taxon>
        <taxon>Gammaproteobacteria</taxon>
        <taxon>sulfur-oxidizing symbionts</taxon>
    </lineage>
</organism>
<protein>
    <submittedName>
        <fullName evidence="3">Outer membrane lipoprotein-sorting protein</fullName>
    </submittedName>
</protein>
<dbReference type="Proteomes" id="UP000191110">
    <property type="component" value="Unassembled WGS sequence"/>
</dbReference>
<dbReference type="Pfam" id="PF17131">
    <property type="entry name" value="LolA_like"/>
    <property type="match status" value="1"/>
</dbReference>
<accession>A0A1T2L4G0</accession>
<reference evidence="3 4" key="1">
    <citation type="submission" date="2016-11" db="EMBL/GenBank/DDBJ databases">
        <title>Mixed transmission modes and dynamic genome evolution in an obligate animal-bacterial symbiosis.</title>
        <authorList>
            <person name="Russell S.L."/>
            <person name="Corbett-Detig R.B."/>
            <person name="Cavanaugh C.M."/>
        </authorList>
    </citation>
    <scope>NUCLEOTIDE SEQUENCE [LARGE SCALE GENOMIC DNA]</scope>
    <source>
        <strain evidence="3">Sveles-Q1</strain>
    </source>
</reference>